<gene>
    <name evidence="2" type="ORF">HNR53_000642</name>
</gene>
<feature type="domain" description="Pyridoxamine 5'-phosphate oxidase N-terminal" evidence="1">
    <location>
        <begin position="7"/>
        <end position="91"/>
    </location>
</feature>
<sequence>MKPQNKLTDELINLLQGEKMVSLITIDEKTGQPDLTTISWVLADSTGERVNFAIGHNAASAKNVQNNPNVILGVIGAGSCFSIKGQGTVSEVIEKTMKMRVVNVEIEMVEDIMFYGSKVTVEPEYEKTYNKELADKLDKEVYEVLRKSLEKASSSNS</sequence>
<organism evidence="2 3">
    <name type="scientific">Bacillus benzoevorans</name>
    <dbReference type="NCBI Taxonomy" id="1456"/>
    <lineage>
        <taxon>Bacteria</taxon>
        <taxon>Bacillati</taxon>
        <taxon>Bacillota</taxon>
        <taxon>Bacilli</taxon>
        <taxon>Bacillales</taxon>
        <taxon>Bacillaceae</taxon>
        <taxon>Bacillus</taxon>
    </lineage>
</organism>
<dbReference type="AlphaFoldDB" id="A0A7X0HNN7"/>
<dbReference type="Gene3D" id="2.30.110.10">
    <property type="entry name" value="Electron Transport, Fmn-binding Protein, Chain A"/>
    <property type="match status" value="1"/>
</dbReference>
<evidence type="ECO:0000313" key="2">
    <source>
        <dbReference type="EMBL" id="MBB6444054.1"/>
    </source>
</evidence>
<dbReference type="NCBIfam" id="NF005232">
    <property type="entry name" value="PRK06733.1"/>
    <property type="match status" value="1"/>
</dbReference>
<protein>
    <submittedName>
        <fullName evidence="2">Flavin reductase (DIM6/NTAB) family NADH-FMN oxidoreductase RutF</fullName>
    </submittedName>
</protein>
<accession>A0A7X0HNN7</accession>
<name>A0A7X0HNN7_9BACI</name>
<evidence type="ECO:0000313" key="3">
    <source>
        <dbReference type="Proteomes" id="UP000531594"/>
    </source>
</evidence>
<dbReference type="Pfam" id="PF01243">
    <property type="entry name" value="PNPOx_N"/>
    <property type="match status" value="1"/>
</dbReference>
<dbReference type="SUPFAM" id="SSF50475">
    <property type="entry name" value="FMN-binding split barrel"/>
    <property type="match status" value="1"/>
</dbReference>
<dbReference type="EMBL" id="JACHGK010000001">
    <property type="protein sequence ID" value="MBB6444054.1"/>
    <property type="molecule type" value="Genomic_DNA"/>
</dbReference>
<reference evidence="2 3" key="1">
    <citation type="submission" date="2020-08" db="EMBL/GenBank/DDBJ databases">
        <title>Genomic Encyclopedia of Type Strains, Phase IV (KMG-IV): sequencing the most valuable type-strain genomes for metagenomic binning, comparative biology and taxonomic classification.</title>
        <authorList>
            <person name="Goeker M."/>
        </authorList>
    </citation>
    <scope>NUCLEOTIDE SEQUENCE [LARGE SCALE GENOMIC DNA]</scope>
    <source>
        <strain evidence="2 3">DSM 5391</strain>
    </source>
</reference>
<proteinExistence type="predicted"/>
<evidence type="ECO:0000259" key="1">
    <source>
        <dbReference type="Pfam" id="PF01243"/>
    </source>
</evidence>
<dbReference type="InterPro" id="IPR012349">
    <property type="entry name" value="Split_barrel_FMN-bd"/>
</dbReference>
<keyword evidence="3" id="KW-1185">Reference proteome</keyword>
<dbReference type="RefSeq" id="WP_184522686.1">
    <property type="nucleotide sequence ID" value="NZ_JACHGK010000001.1"/>
</dbReference>
<dbReference type="Proteomes" id="UP000531594">
    <property type="component" value="Unassembled WGS sequence"/>
</dbReference>
<comment type="caution">
    <text evidence="2">The sequence shown here is derived from an EMBL/GenBank/DDBJ whole genome shotgun (WGS) entry which is preliminary data.</text>
</comment>
<dbReference type="InterPro" id="IPR011576">
    <property type="entry name" value="Pyridox_Oxase_N"/>
</dbReference>